<evidence type="ECO:0000256" key="1">
    <source>
        <dbReference type="SAM" id="MobiDB-lite"/>
    </source>
</evidence>
<dbReference type="InterPro" id="IPR021517">
    <property type="entry name" value="DUF3180"/>
</dbReference>
<proteinExistence type="predicted"/>
<keyword evidence="2" id="KW-0812">Transmembrane</keyword>
<organism evidence="3 4">
    <name type="scientific">Bifidobacterium merycicum</name>
    <dbReference type="NCBI Taxonomy" id="78345"/>
    <lineage>
        <taxon>Bacteria</taxon>
        <taxon>Bacillati</taxon>
        <taxon>Actinomycetota</taxon>
        <taxon>Actinomycetes</taxon>
        <taxon>Bifidobacteriales</taxon>
        <taxon>Bifidobacteriaceae</taxon>
        <taxon>Bifidobacterium</taxon>
    </lineage>
</organism>
<feature type="region of interest" description="Disordered" evidence="1">
    <location>
        <begin position="156"/>
        <end position="178"/>
    </location>
</feature>
<sequence>MNAHRTPWWHAAIALVLGLIAGAGLAVLGESTGLTLIGTPWFVAAVLAVIGVVALVLALNVHKYATTDPKKRPKTFVNPSVAFKALVLCKSMILAGAALAGWYGGQIIPTLAHIEGSFYEHAVLECAVTAAVCLADMVIGFVGEWLCQLPPDEGAEHPKMQEQQRQGGLAGAAAKTAR</sequence>
<keyword evidence="2" id="KW-1133">Transmembrane helix</keyword>
<accession>A0A087BJJ0</accession>
<dbReference type="STRING" id="78345.BMERY_1538"/>
<keyword evidence="4" id="KW-1185">Reference proteome</keyword>
<dbReference type="eggNOG" id="ENOG5033CMQ">
    <property type="taxonomic scope" value="Bacteria"/>
</dbReference>
<evidence type="ECO:0000313" key="3">
    <source>
        <dbReference type="EMBL" id="KFI71190.1"/>
    </source>
</evidence>
<dbReference type="RefSeq" id="WP_033523221.1">
    <property type="nucleotide sequence ID" value="NZ_CADAXU010000010.1"/>
</dbReference>
<gene>
    <name evidence="3" type="ORF">BMERY_1538</name>
</gene>
<dbReference type="AlphaFoldDB" id="A0A087BJJ0"/>
<feature type="transmembrane region" description="Helical" evidence="2">
    <location>
        <begin position="7"/>
        <end position="29"/>
    </location>
</feature>
<evidence type="ECO:0000313" key="4">
    <source>
        <dbReference type="Proteomes" id="UP000029060"/>
    </source>
</evidence>
<evidence type="ECO:0008006" key="5">
    <source>
        <dbReference type="Google" id="ProtNLM"/>
    </source>
</evidence>
<comment type="caution">
    <text evidence="3">The sequence shown here is derived from an EMBL/GenBank/DDBJ whole genome shotgun (WGS) entry which is preliminary data.</text>
</comment>
<reference evidence="3 4" key="1">
    <citation type="submission" date="2014-03" db="EMBL/GenBank/DDBJ databases">
        <title>Genomics of Bifidobacteria.</title>
        <authorList>
            <person name="Ventura M."/>
            <person name="Milani C."/>
            <person name="Lugli G.A."/>
        </authorList>
    </citation>
    <scope>NUCLEOTIDE SEQUENCE [LARGE SCALE GENOMIC DNA]</scope>
    <source>
        <strain evidence="3 4">LMG 11341</strain>
    </source>
</reference>
<dbReference type="Pfam" id="PF11377">
    <property type="entry name" value="DUF3180"/>
    <property type="match status" value="1"/>
</dbReference>
<feature type="transmembrane region" description="Helical" evidence="2">
    <location>
        <begin position="41"/>
        <end position="61"/>
    </location>
</feature>
<name>A0A087BJJ0_9BIFI</name>
<dbReference type="Proteomes" id="UP000029060">
    <property type="component" value="Unassembled WGS sequence"/>
</dbReference>
<protein>
    <recommendedName>
        <fullName evidence="5">DUF3180 domain-containing protein</fullName>
    </recommendedName>
</protein>
<evidence type="ECO:0000256" key="2">
    <source>
        <dbReference type="SAM" id="Phobius"/>
    </source>
</evidence>
<feature type="transmembrane region" description="Helical" evidence="2">
    <location>
        <begin position="81"/>
        <end position="103"/>
    </location>
</feature>
<dbReference type="OrthoDB" id="3242755at2"/>
<dbReference type="EMBL" id="JGZC01000003">
    <property type="protein sequence ID" value="KFI71190.1"/>
    <property type="molecule type" value="Genomic_DNA"/>
</dbReference>
<feature type="compositionally biased region" description="Low complexity" evidence="1">
    <location>
        <begin position="163"/>
        <end position="178"/>
    </location>
</feature>
<keyword evidence="2" id="KW-0472">Membrane</keyword>